<dbReference type="FunFam" id="3.30.559.30:FF:000003">
    <property type="entry name" value="Nonribosomal peptide synthase SidD"/>
    <property type="match status" value="2"/>
</dbReference>
<proteinExistence type="inferred from homology"/>
<dbReference type="FunFam" id="3.30.300.30:FF:000015">
    <property type="entry name" value="Nonribosomal peptide synthase SidD"/>
    <property type="match status" value="4"/>
</dbReference>
<feature type="domain" description="Carrier" evidence="5">
    <location>
        <begin position="6645"/>
        <end position="6721"/>
    </location>
</feature>
<reference evidence="6 7" key="1">
    <citation type="submission" date="2016-04" db="EMBL/GenBank/DDBJ databases">
        <title>A degradative enzymes factory behind the ericoid mycorrhizal symbiosis.</title>
        <authorList>
            <consortium name="DOE Joint Genome Institute"/>
            <person name="Martino E."/>
            <person name="Morin E."/>
            <person name="Grelet G."/>
            <person name="Kuo A."/>
            <person name="Kohler A."/>
            <person name="Daghino S."/>
            <person name="Barry K."/>
            <person name="Choi C."/>
            <person name="Cichocki N."/>
            <person name="Clum A."/>
            <person name="Copeland A."/>
            <person name="Hainaut M."/>
            <person name="Haridas S."/>
            <person name="Labutti K."/>
            <person name="Lindquist E."/>
            <person name="Lipzen A."/>
            <person name="Khouja H.-R."/>
            <person name="Murat C."/>
            <person name="Ohm R."/>
            <person name="Olson A."/>
            <person name="Spatafora J."/>
            <person name="Veneault-Fourrey C."/>
            <person name="Henrissat B."/>
            <person name="Grigoriev I."/>
            <person name="Martin F."/>
            <person name="Perotto S."/>
        </authorList>
    </citation>
    <scope>NUCLEOTIDE SEQUENCE [LARGE SCALE GENOMIC DNA]</scope>
    <source>
        <strain evidence="6 7">E</strain>
    </source>
</reference>
<dbReference type="InterPro" id="IPR009081">
    <property type="entry name" value="PP-bd_ACP"/>
</dbReference>
<keyword evidence="3" id="KW-0436">Ligase</keyword>
<dbReference type="InterPro" id="IPR010071">
    <property type="entry name" value="AA_adenyl_dom"/>
</dbReference>
<dbReference type="Pfam" id="PF00501">
    <property type="entry name" value="AMP-binding"/>
    <property type="match status" value="4"/>
</dbReference>
<dbReference type="Gene3D" id="3.30.559.10">
    <property type="entry name" value="Chloramphenicol acetyltransferase-like domain"/>
    <property type="match status" value="9"/>
</dbReference>
<dbReference type="PROSITE" id="PS50075">
    <property type="entry name" value="CARRIER"/>
    <property type="match status" value="4"/>
</dbReference>
<dbReference type="Gene3D" id="3.30.559.30">
    <property type="entry name" value="Nonribosomal peptide synthetase, condensation domain"/>
    <property type="match status" value="9"/>
</dbReference>
<evidence type="ECO:0000256" key="2">
    <source>
        <dbReference type="ARBA" id="ARBA00022553"/>
    </source>
</evidence>
<dbReference type="InterPro" id="IPR042099">
    <property type="entry name" value="ANL_N_sf"/>
</dbReference>
<dbReference type="InterPro" id="IPR000873">
    <property type="entry name" value="AMP-dep_synth/lig_dom"/>
</dbReference>
<name>A0A2J6SLU5_9HELO</name>
<dbReference type="Gene3D" id="2.30.38.10">
    <property type="entry name" value="Luciferase, Domain 3"/>
    <property type="match status" value="1"/>
</dbReference>
<dbReference type="GO" id="GO:0016874">
    <property type="term" value="F:ligase activity"/>
    <property type="evidence" value="ECO:0007669"/>
    <property type="project" value="UniProtKB-KW"/>
</dbReference>
<organism evidence="6 7">
    <name type="scientific">Hyaloscypha bicolor E</name>
    <dbReference type="NCBI Taxonomy" id="1095630"/>
    <lineage>
        <taxon>Eukaryota</taxon>
        <taxon>Fungi</taxon>
        <taxon>Dikarya</taxon>
        <taxon>Ascomycota</taxon>
        <taxon>Pezizomycotina</taxon>
        <taxon>Leotiomycetes</taxon>
        <taxon>Helotiales</taxon>
        <taxon>Hyaloscyphaceae</taxon>
        <taxon>Hyaloscypha</taxon>
        <taxon>Hyaloscypha bicolor</taxon>
    </lineage>
</organism>
<dbReference type="CDD" id="cd05918">
    <property type="entry name" value="A_NRPS_SidN3_like"/>
    <property type="match status" value="4"/>
</dbReference>
<evidence type="ECO:0000259" key="5">
    <source>
        <dbReference type="PROSITE" id="PS50075"/>
    </source>
</evidence>
<dbReference type="InterPro" id="IPR001242">
    <property type="entry name" value="Condensation_dom"/>
</dbReference>
<dbReference type="InterPro" id="IPR020845">
    <property type="entry name" value="AMP-binding_CS"/>
</dbReference>
<dbReference type="GeneID" id="36585513"/>
<evidence type="ECO:0000256" key="3">
    <source>
        <dbReference type="ARBA" id="ARBA00022598"/>
    </source>
</evidence>
<sequence>MVPSIWVPLKDLPLNASGKLNRHLLEDWLCHLDSQTVAKIDTMSHPSTTAEPQTRRQHILRNACGDILNLSPAEIDIQRSFVANGGDSISAMRLSPYCRTLGLTLSVSSLLKGKSLSIVADSASMDAATPVLTHVEVLDKAFSLSPIQRWFFDQAPREEHLNERHYYNQGFYVKMSRFVPPERLSVAIRKIVQHHSMLRVRFTTSKSGWTQSAPRVENAVYNFSSADAQSLSEIKSNAIELHRSLNFEQGLVFATALYHLTTENVQYLILVAHHLVVDLVSWRIILDDLEALLSDKELMHSTPFQVWTQLQAEEARSPRFSPEKVLSTTNVHDNLDFWNFNEQTSNTTHDHIVKTFEADLATTSLLLKDSNTAFNSEPVDIILAAVWDAFFHSFPERTGLTIFNEGHGREPLTDTAIDLSRTVGWFTTLSPLHVDRSVDDSVVHTVRLVKDARRHLPTNGLAYWVSRFLNPDGIKAFESHSSPMEVQFNYHGQFQQLERTDSLFTAINLDDAVPATSPHMPTSVLFDINVIIEAGVAKFCFAWNRHIDHQDSILAWIAQIVPSLQSLCNELRGRPTSRTLCDFKFLSLNYSGLDELQNKILPHLELLNDSHIEDVLPCLPMVDGILLSQTKGTGSYETSQTWQIVPRESHRIEISRLVDAWQALIARHSALRTVFIESMDATRSAFNSAVLCSHRGNVLLVESESYKGALDTVKRLPRVDYTQPRPPHRLTLCSISGQPYILCQIEISHAICDGASTAITMKDWVQAYSGELDVRELQDVTQNFTLALAAHSRIERTAYWKDKLSNMEPCTFPHLRGHTPAISSQPNGVISLEIGAETLKLVERFCKLQAVTLASFFQSAWTLVLSAYVASNRVCFGYLASGRQLPVKGIDQSIGAYANVMICRADLGRQHDERGFVHYIYEQVLEDMAFQHCSVAEIQHELGLSSLFNTIMSFQKEEDCVDEQDPEHQELHFIEVDWRDPTEYDITININQSKMAVRVTAEYRLACMDSEQARRVISLLESTIISLVTETVGPSTATHRTLQELTATQSASVDDLRDVWNWNKIVPETVDKLVHHAIADVARRIPSSPAICAWDGDLTYSELEAAANKLAQHLVSLGVGPKVIVPLYFEKSKWMPVSMFAVMKAGAASLAIDCTLPRERLRSIVQQVHPLVVLASVAQTELAKQLTDRPMVVISDVHLNQLAELVVEMPEVKPSDQLYIVFTSGSTGVPKGVITTHSNFSSAIQHQQASMGFKSTSRVYDFAKYVFDVTWSNFLHTMTSGGCLCIPSETEAIDNLADSFLKYRANFVDLTPSVISTIRPADLPALNHLLFSGEALPTHIGAQWAERAIVLNTYGPAECSVKATFARIGETEAQVANIGRGFGLCTWIVQPINHDKLVPIGVVGELLLEGPLIGAGYLGDASRTQTAFIENPLWLVRGLPHDASSGAPSHPGRCGRLYKTGDLVRYEPDGTMTFVGRNNAQVKINGQRVELGDVEYHVRNNIAIADVQVHVFAEILTPSQSDTSILMVFIHVVNERHADDSALDGTGQSARILTGLNERLAAHVPAHMTPSAYLVLKGLPMTTTGKADRRRLREIGQKLTFEQIMALSSGSDGGQQPCTATERQLRSLWAQVLGIKTSGTIKADHSFFQIGGNSIRAMKLVGLARKVGLHLTVTSIFKQPVLKDMARSTGQVSGLDEDDIPPFSLLNTRKDPRKLLEQAAELCRVDIARIEDIFPCTPLQEGLLALTAKRAGDYTAQYILPLRRSVDLARFQRAWEEVLRTTPTLRSRIVDLADQGLVQVILDHNVQWSHHLSVSEYQEVDKKAEIGLGKPLVRYANISENNQSQTHCFAWTIHHALYDGSSMRLIMDRLNQAYQDTFALQPAPPFNRFVKHILNIEEGDANSFWQAQFAGLEAQVFPTLPSATHQPRAESYVIHHIEDITWPRSSITAATAIRSSWSILTARLTNSSDVIFGVTMSGRQAAVHQINEITGPTLTTLPVRTVFDWEQSVEAYLDQVQREMTEMIPYEQTGLQNISRISNECRQACNFQSLLLIHPFEETKDLASLLFIAHNDDDAEEVASGDFTTYALTLECELEEHGLKLKFEYDDGVIGSGRVSNLADQFEHILRQLCDSSNSTKRIAEIEAVSKTELDIIWTWNAKVPTPTTIEARVHDLIADACLKQPHATAIHAWDGIWTYAEVHDMSTRLAHHLVHLGVGCETVVPLCFEKSKWAPIAMLAVMKAGGTCVTLDPTLPQDRLFKIVQQIKPSIILSSSTNRNLSGRLCEWKPVIVVNDKLQALFDKQTLKLLPEVQPSQTLYIVFTSGSTGIPKGVRISHLNFSTALRYQNGAHNFGPGARIYDFASYAFDVSWSNVLGALECGACLCIPADAERRDDLAGSLRRFRVTHVELTPSTASVLPHETIQSLDTLILGGERLSEEHAKEWASLVKLKNSYGPCECTPTATVADICPGGNMTTIGTGLGVNTWIVDAASGQSLVPIGSIGELVLEGPLVGPGYLEPSTSTFSAFIEDPVWLLHGASGRTGRKGRLYRTGDLVVYNEDGSLTFIGRKDAQVKIHGQRVELGDIENHIAQFRQVRQSACILPKTGLCANTLVGLISMKHTSETDTLLAKNGFKLSASASASLALTTGVTVADPDSSTIKPHAEIGLEQFTTTVRDYVEALKSYLNNVLPSYMIPTIWVVLKDIPLDPSGKTSRRQLDDWLSRMDQQIYNLVADTDRISVLRQPVTEAERLLQYACSVVLNVSASDVNLARSFVANGGDSISAMRLSAHCPADIIVTVANLLKSKSLVEVALKSSVAASSTTTVSEDFNTPFALSPMQQWFFNQLGQHPVDEPGYYCNQSFYLRMNKAVSVESMRAAIAKIVETHSMLRARFYQEPDTKWMQIIPQPSASNHHFETSMLESYADLAPLAALRQQQLLVKRGLVFSADLCKVGTQEELYLLLIAHHLVIDLVSWRIILADLEAILAGATISLQSLPFQIWNRLQIEEMRESTFASGSTLSTSDIVNDLSHWDFVAGKTPNKVQDYVNRTVVIDRDNTRQLLREANNAFNTEPVDLFLAAISHAFFQIFPRYSFTIVNESHGRDTLKEDTNLSRTVGWFTTMYPLSIARNTNSSLSDIVRRVKDARKGLLASGRASFASKYLRDNRARAFSANETTAEMVFNYHGQFQQLERKTALFKSITLEVSDEGPDLPVSALFEVNISIEQGKTNISFSWNRHLAHQQLIQEWPNQIVRSIRSICEDLPTLDVRQRTLVDYEFLDLDYPGLDHLETQIIPKIITLNSSEIEDIYPCPPMVDGILLSQLKGSGSYETTQRYHIRPRSPHVIDIERLSVAWLAVVDRHPSLRSVFIESANNTTAFNQVLLNSCRPEIKLHYSESLRAAYRFLQTLPRPHYQQLKPPHRLVLCPISDTDTVLIQIDMSHAITDGESTTILLRDWQMGYAGLLTRADLLETTRGFARALQPDINKKRLYWTQKLTRVQPCYFPALYELSQPVRSMSCSTLHIDGTDLACIRRSCETNSITIANLFLAAWALTLSAYTDDTSVCFGYLASGRDLPIPNIMEAIGAFANMLTCRADISRDWSNGRFVQYLHNQVLEDMEHQHCHLASIQHELKIAPGQQLYNTIVSIQQDNDGSLDQPADEELEFVDADGEDPTEYDVAISITLGIKQIDLAINCAPSHCNDDQSRRIMSLLRNTVISLAKSCQTLDKDTLGDSIMTISDEDLRDIWQWNSNSSGDEDASSRHFDTPMSASQDRSVTTKVINAGSGQLASEFAHSITGTAAKTWITGMEDSSRLVPIGCTGELVLECSTAGMDRVYSAKNITTSFVDNPPWLLNGGGPGFHGRYGRMYQTGVLAQYNSDGSLVLVSRKAGQKKLQGQPVDLDKLESRMREVPLVRQAVCLIPTAGPYFGKLVGFFSLQISPKRDHRSSKHKPRLVSDDQAAQVRDSIQALEASMDNSFPAYMVPSVWIALEEIHVNTDNRLSRKVLEDWIGHVDDETCAGIASAGSVCRRPITAAEKVICHACSLFLDSPESNININRSFIANGGDSMSAMRVSPHCRAAGFAISVASLLKIETLIGVAASATVAEHFKVQIEEFEKPFCLSPVQQWFFNQSPPDKVSTRSHYYNQASYLQLKRRVSSQQVATAVQQLVHLHSMLRARFQLDKVTESWLQLICKPEDGIYHFTSLQVDTVADVENNLAERHQELNIAQGKVFAVDLFTLRSGDQFLTLIAHHLVVDLISWHIILGDLEVLLNGGTLQEAVPFQVWSNLQIMNAEASKHKPVQLLSTDNHNNLNCWGYDLSISNTFADHVEEMLTIDHKTTALLLGKANEAYNTEPVDLTLASLWIAFLEVFKDRDGLTIFIEGHGREFWSSDIDISRTVGWFTTMTPLHISRCRNNDIVRAIKDSRRMLRSNGREYFASRYHNQDGKRAFQSHEGTMEVLFNYHGHSQLQGDDSMFKKIAFNNVSDVGLALPTSALFSINMSVEKGLTDLSFSWNRWINHQDMIRQWLQEIPRSAWLLCSSLLASQRSLTIADYEFLHLDYKALDQLQDQILPIIRSNTGAAVVDVFPCWPMVDGMLLSQGKDSSAYKTSLTYEVTQRNQLLDIDLLKEAWQAVIARHPALRSVFVEGIDKRTAFVQIVLGYFEGEVIVTTAPTRDAALISIDRLPDIDYQRRLVPPHRLVLYKVEQDSTIICHIEMSHAITDGISTAILLDDWSKAYDQQLDCRDLIETTRSFARQLNASSEVDKLSYWKHKLTNLDPCVFPRISQDPTPGDRAISAVLRIDGEKFRQVLDFCESQSVTPASLFSSVWALTLAAYTSNDQVCFGYTASGRDSHIPDIDRSVGAYANLLICQADTSSHALTNSQRFVRYLHAQVMRDLEYQHCSLADIEHELGLSHGQALFNTIVSFQNDDVVTRADVDTQDLLFHDIAYKDPTEYDISLGIAYGKTQVELSLDSHSSCLSTTQAERTLSLVESVLMSLVDINTEADTVLLSTIDTISAQDLEEIWTWNHAAPDPVNALVHDLISKTVHMLPSSPAVCAWDGDWTYQELGSLSSQLAHRLISMGVGPEKIVGLCFEKCRWTPIAVLAVMKAGGVSLILDLELTEDRPRVILEQAKPTVMLSSTAGKDTAIALANDADCPMLVVDKLNLVHSGIPILAGFPAALSDVKPSNTLYIVFTSGSTGVPKGVSITHSNFSSSIHYLRREHTIESGSRVYDFAAYSFDMSWSTMLWTLECGACLCIPSPADRRDNLAESIDQFGITQLLLTPTVAQLLPLATLRGIECLVLGGEALTPELSKVFASTVKTMNHYGPCECTPVTVTTNISSEDSQVSIGRGVGVVTWVVDTTRNSLVPLGCVGELLLEGPLVGPGYLNLELTAASFVHDPPWMLRGFNSYAGRRGRLYKTGDLVRYNHDGTLSCLGRKDNQIKINGQRIELGSIEYCIRSCIEHEAVVHVVVELVKPRDSTKKVLVAFLSTEGGSSAALRQVTAGLFAKLAYQLPAFMVPSAFIWTESFPVMVSGKIDRGKLRGMYEHLSRQEINAQGVARATENAGPMTDMERELAALWSTVLEVPSDTIRTDDSFIRLGGDSVGAMKLSAMARDDSFKLPVTDILRYPNLADQSKRMKTIHSTQDTAVPAFSLLPANASSTAAREQIAELCGIATSMIEDAFPCTPLQEGLLALTLQRPGSYVAQWAYELQPDIDLDRFRRAWDDTIAATPILRTRIVDLPGSGMIQVIIAAQSAVWTQTSQKIGKIEEAEILAIGLGTSLMSSEIRTSLEGYSVFVWTVHHALYDGWSIPQLMRMLETAYAGVPKLESPPPFQNFVKFIQDTNKDAVSKFWTSQFEQLEAQIFPSMSSSTQPSPDFGVAYQIRDLSWPRTDTTAATTVRAALAILIATYTDSSEAIFGVTVNGRHVPVHGIENMIAPTIATVPLRVKTSRESSISQLLHQLQAQMLDMTPFEHTGLQEIRKISPAARLACDFQTLLLVHSAQAVNEQPHTLFIDAEDEIDSDTGRVDELVTDFDAYAITIECDLEATGALLRMKFDSQVISRDQVGTFAAQFESILRQLCSSQVSELTIADLRTAGHRDLDQIWKWNASIPATIDLTVHGIIAQNVAQYPHSPAICAWDGHWTYQELDSIATQIALGLVSDGFGPNSAVIPICFEKSRWTPVAMLAVMKAGCASVILDTTLPLSRLEAIVREVDPPVILSSLANLELAKGLIDQQVIVLCEETLKSFDAPSTQVLPTVDASANLYLVFTSGSTGTPKAAVITHSNFSSAIYHQQAATGFSRSSRVCDLAKYAFDISWSNFVHTLAAGGCICIPSQQEISNDPAGALLAYEANFMDITPSVAGVLQPFDLGGIQTVVFAGEPLPGHIASQWATYARVLNMYGPAECTVKATMAVVERHSAASSASCIGRGLGLCTWVVDSQDHQRLITIGAVGELLLEGPLVGAGYFRDTERTKASFIDSPEWLICGNGTNHKGRQGRLYKTGDLVSYSSDGSLNFIGRKDAQTKINGQRLELGDVEHNLIACIDAGPSGKVAAEVLTPRDSDKLMLVAFVQSSQHVDVRAKMIGLQDRLAARLPAYMIPSAYIKIEELPLSSSGKMDRKQLRAIGASMTRHELTTSFSTQAERRAPSTDHELCLQKLWSEVLNVGIESISADDSFLQHGGDSIQAMKLTMRARHEGFDLSVADILGNVKLSQMALQMQRRAEQSRVVELDYQPFSLLPPASQQPIEQQLIEYGLSLDNVLDILPVTDQQTRYLLGTYTTARSSVFYHTMDLDDEFDLPRIQHALVSLLEQFDMLRTVVIPYKNMFLQIVLRHVNSDSTVFETATDSLDEYTLHLKNRDLLSDLHFGDVVTKIFIVRQTRDQRHRIVIRLSHVQYDGIALEKMWTAFEDSYNSSVCANNAIPSFAHHLYSLSLLDREKMSEYWSKLLKGSSRTELKYQTTFQLGYANGPEVVKTLPTAMINSEDFTFANVLKAAWAYVLARHSATNDVVFGSLVHGRSQAGSQDVFGACVNIIPYRIILEQNWTARDLLTAVAAQQLASTPFESMGSQTIIRNCTNWAKWSFFSSVIIHQNFEQRSPRGRAVDFDSVDLSTGDVDDVQVYVISTPGEDGMEILLSFKDQVVPQALAERMGSDLSETITGLYTKMGAKLMAPMAPREIYGMSALLPLPEEKGSSVSPTSEQLTTLANCSADLRAALGAAWCDVLSTQEIPCDNSTESLFELGGDASSAGQLAAHMQRRSYRIGIEEVVEHPSWFELLLHLSQQ</sequence>
<accession>A0A2J6SLU5</accession>
<dbReference type="InterPro" id="IPR006162">
    <property type="entry name" value="Ppantetheine_attach_site"/>
</dbReference>
<dbReference type="GO" id="GO:0031177">
    <property type="term" value="F:phosphopantetheine binding"/>
    <property type="evidence" value="ECO:0007669"/>
    <property type="project" value="InterPro"/>
</dbReference>
<feature type="domain" description="Carrier" evidence="5">
    <location>
        <begin position="1616"/>
        <end position="1693"/>
    </location>
</feature>
<dbReference type="SMART" id="SM00823">
    <property type="entry name" value="PKS_PP"/>
    <property type="match status" value="3"/>
</dbReference>
<dbReference type="PROSITE" id="PS00455">
    <property type="entry name" value="AMP_BINDING"/>
    <property type="match status" value="4"/>
</dbReference>
<dbReference type="OrthoDB" id="416786at2759"/>
<keyword evidence="1" id="KW-0596">Phosphopantetheine</keyword>
<keyword evidence="7" id="KW-1185">Reference proteome</keyword>
<evidence type="ECO:0000256" key="1">
    <source>
        <dbReference type="ARBA" id="ARBA00022450"/>
    </source>
</evidence>
<dbReference type="InterPro" id="IPR045851">
    <property type="entry name" value="AMP-bd_C_sf"/>
</dbReference>
<dbReference type="NCBIfam" id="NF003417">
    <property type="entry name" value="PRK04813.1"/>
    <property type="match status" value="6"/>
</dbReference>
<evidence type="ECO:0000313" key="6">
    <source>
        <dbReference type="EMBL" id="PMD51739.1"/>
    </source>
</evidence>
<dbReference type="Proteomes" id="UP000235371">
    <property type="component" value="Unassembled WGS sequence"/>
</dbReference>
<dbReference type="InParanoid" id="A0A2J6SLU5"/>
<dbReference type="PANTHER" id="PTHR45398:SF1">
    <property type="entry name" value="ENZYME, PUTATIVE (JCVI)-RELATED"/>
    <property type="match status" value="1"/>
</dbReference>
<dbReference type="FunFam" id="1.10.1200.10:FF:000005">
    <property type="entry name" value="Nonribosomal peptide synthetase 1"/>
    <property type="match status" value="2"/>
</dbReference>
<dbReference type="Pfam" id="PF00668">
    <property type="entry name" value="Condensation"/>
    <property type="match status" value="9"/>
</dbReference>
<feature type="domain" description="Carrier" evidence="5">
    <location>
        <begin position="51"/>
        <end position="127"/>
    </location>
</feature>
<dbReference type="CDD" id="cd19542">
    <property type="entry name" value="CT_NRPS-like"/>
    <property type="match status" value="3"/>
</dbReference>
<evidence type="ECO:0000256" key="4">
    <source>
        <dbReference type="ARBA" id="ARBA00029454"/>
    </source>
</evidence>
<keyword evidence="2" id="KW-0597">Phosphoprotein</keyword>
<dbReference type="Gene3D" id="3.30.300.30">
    <property type="match status" value="6"/>
</dbReference>
<dbReference type="EMBL" id="KZ613912">
    <property type="protein sequence ID" value="PMD51739.1"/>
    <property type="molecule type" value="Genomic_DNA"/>
</dbReference>
<dbReference type="InterPro" id="IPR036736">
    <property type="entry name" value="ACP-like_sf"/>
</dbReference>
<dbReference type="FunFam" id="3.30.559.30:FF:000002">
    <property type="entry name" value="Nonribosomal peptide synthase Pes1"/>
    <property type="match status" value="3"/>
</dbReference>
<dbReference type="CDD" id="cd19545">
    <property type="entry name" value="FUM14_C_NRPS-like"/>
    <property type="match status" value="2"/>
</dbReference>
<dbReference type="InterPro" id="IPR023213">
    <property type="entry name" value="CAT-like_dom_sf"/>
</dbReference>
<dbReference type="InterPro" id="IPR020806">
    <property type="entry name" value="PKS_PP-bd"/>
</dbReference>
<dbReference type="Gene3D" id="1.10.1200.10">
    <property type="entry name" value="ACP-like"/>
    <property type="match status" value="7"/>
</dbReference>
<dbReference type="RefSeq" id="XP_024728643.1">
    <property type="nucleotide sequence ID" value="XM_024877436.1"/>
</dbReference>
<comment type="similarity">
    <text evidence="4">Belongs to the NRP synthetase family.</text>
</comment>
<dbReference type="STRING" id="1095630.A0A2J6SLU5"/>
<dbReference type="CDD" id="cd19534">
    <property type="entry name" value="E_NRPS"/>
    <property type="match status" value="1"/>
</dbReference>
<evidence type="ECO:0000313" key="7">
    <source>
        <dbReference type="Proteomes" id="UP000235371"/>
    </source>
</evidence>
<dbReference type="SUPFAM" id="SSF47336">
    <property type="entry name" value="ACP-like"/>
    <property type="match status" value="5"/>
</dbReference>
<dbReference type="PANTHER" id="PTHR45398">
    <property type="match status" value="1"/>
</dbReference>
<gene>
    <name evidence="6" type="ORF">K444DRAFT_574468</name>
</gene>
<feature type="domain" description="Carrier" evidence="5">
    <location>
        <begin position="5564"/>
        <end position="5640"/>
    </location>
</feature>
<dbReference type="PROSITE" id="PS00012">
    <property type="entry name" value="PHOSPHOPANTETHEINE"/>
    <property type="match status" value="2"/>
</dbReference>
<dbReference type="NCBIfam" id="TIGR01733">
    <property type="entry name" value="AA-adenyl-dom"/>
    <property type="match status" value="3"/>
</dbReference>
<dbReference type="Gene3D" id="3.40.50.12780">
    <property type="entry name" value="N-terminal domain of ligase-like"/>
    <property type="match status" value="4"/>
</dbReference>
<dbReference type="Pfam" id="PF00550">
    <property type="entry name" value="PP-binding"/>
    <property type="match status" value="4"/>
</dbReference>
<dbReference type="SUPFAM" id="SSF52777">
    <property type="entry name" value="CoA-dependent acyltransferases"/>
    <property type="match status" value="18"/>
</dbReference>
<dbReference type="SUPFAM" id="SSF56801">
    <property type="entry name" value="Acetyl-CoA synthetase-like"/>
    <property type="match status" value="5"/>
</dbReference>
<protein>
    <submittedName>
        <fullName evidence="6">Acetyl-CoA synthetase-like protein</fullName>
    </submittedName>
</protein>